<dbReference type="GO" id="GO:0046872">
    <property type="term" value="F:metal ion binding"/>
    <property type="evidence" value="ECO:0007669"/>
    <property type="project" value="UniProtKB-KW"/>
</dbReference>
<name>A0A7H0FTW6_9GAMM</name>
<dbReference type="InterPro" id="IPR007280">
    <property type="entry name" value="Peptidase_C_arc/bac"/>
</dbReference>
<comment type="cofactor">
    <cofactor evidence="1">
        <name>Ca(2+)</name>
        <dbReference type="ChEBI" id="CHEBI:29108"/>
    </cofactor>
</comment>
<dbReference type="RefSeq" id="WP_187710928.1">
    <property type="nucleotide sequence ID" value="NZ_CP060820.1"/>
</dbReference>
<organism evidence="11 12">
    <name type="scientific">Agrilutibacter terrestris</name>
    <dbReference type="NCBI Taxonomy" id="2865112"/>
    <lineage>
        <taxon>Bacteria</taxon>
        <taxon>Pseudomonadati</taxon>
        <taxon>Pseudomonadota</taxon>
        <taxon>Gammaproteobacteria</taxon>
        <taxon>Lysobacterales</taxon>
        <taxon>Lysobacteraceae</taxon>
        <taxon>Agrilutibacter</taxon>
    </lineage>
</organism>
<dbReference type="EMBL" id="CP060820">
    <property type="protein sequence ID" value="QNP39482.1"/>
    <property type="molecule type" value="Genomic_DNA"/>
</dbReference>
<dbReference type="InterPro" id="IPR013783">
    <property type="entry name" value="Ig-like_fold"/>
</dbReference>
<keyword evidence="7" id="KW-0862">Zinc</keyword>
<sequence>MKFRSMRRASLAAPVSVVHLLSAALLGAAVLVPSVQAQTRTSTPASAEDPHAPVYVVASRATYLAGLQDVATEGLSRRDSQGHELVIARLRSHQVGDLARHVHEKENRCGGFFAFDSLTDAETFIRNDRSAQAMKGSSLANALLAAPIDNGATVNPWLGNVDASRIKATIGTLSGYTNRYYTSTTGKTSAEWIKSTWDSLASGRSDVSSELYTGCSNCSTQPSVILTIQGVELPNEVVVLGAHLDSINGSAGGSTSQVAPGADDDASGIATLTEVLRVSLANGWRPKRTVKFMGYAAEEVGLRGSNAIAQSFKTAGTNVVGVLQLDMTNYQTGSTEMRIVSDYSSADMKQFLADLFDTYLAPLGIQRGTYTCGYGCSDHASWTSAGYPAAIMFEGGTASGGYNPNIHTTADTLANMGDSAAPSAHFAKFGLAFLGELGKTAGGSSNAPPVANFSSSVSGLTVNFTDASSDSDGSIASRSWTFGDGTSSTSTNPSHTYAAAGSYTVTLTVTDNGGASNSKSQTVTVGSSGSNLQNGVAVTGISGATGSEQRWTMQVPSDSTGLKFVTSGGTGDADLYVKFGTAPTTTSYDCKSEGSTTAETCNLPAATPGTWHVLVKGYSAFSGMSLTGSYTISGPRTSYSNTTDYAINDNATVDSPVTVSGRSGNAPADTSATVAIVHTYIGDLKVDLVAPDGTLYNIHNRTGSSTDNINKTVTLNLSSEALNGTWKLRVNDNANGDVGRIDNWGITF</sequence>
<dbReference type="GO" id="GO:0004177">
    <property type="term" value="F:aminopeptidase activity"/>
    <property type="evidence" value="ECO:0007669"/>
    <property type="project" value="UniProtKB-KW"/>
</dbReference>
<dbReference type="InterPro" id="IPR022409">
    <property type="entry name" value="PKD/Chitinase_dom"/>
</dbReference>
<keyword evidence="12" id="KW-1185">Reference proteome</keyword>
<keyword evidence="3" id="KW-0645">Protease</keyword>
<dbReference type="SMART" id="SM00089">
    <property type="entry name" value="PKD"/>
    <property type="match status" value="1"/>
</dbReference>
<reference evidence="11 12" key="1">
    <citation type="submission" date="2020-08" db="EMBL/GenBank/DDBJ databases">
        <title>Lysobacter sp. II4 sp. nov., isolated from soil.</title>
        <authorList>
            <person name="Woo C.Y."/>
            <person name="Kim J."/>
        </authorList>
    </citation>
    <scope>NUCLEOTIDE SEQUENCE [LARGE SCALE GENOMIC DNA]</scope>
    <source>
        <strain evidence="11 12">II4</strain>
    </source>
</reference>
<dbReference type="PROSITE" id="PS51829">
    <property type="entry name" value="P_HOMO_B"/>
    <property type="match status" value="1"/>
</dbReference>
<dbReference type="InterPro" id="IPR008979">
    <property type="entry name" value="Galactose-bd-like_sf"/>
</dbReference>
<dbReference type="GO" id="GO:0006508">
    <property type="term" value="P:proteolysis"/>
    <property type="evidence" value="ECO:0007669"/>
    <property type="project" value="UniProtKB-KW"/>
</dbReference>
<dbReference type="InterPro" id="IPR002884">
    <property type="entry name" value="P_dom"/>
</dbReference>
<dbReference type="GO" id="GO:0008235">
    <property type="term" value="F:metalloexopeptidase activity"/>
    <property type="evidence" value="ECO:0007669"/>
    <property type="project" value="InterPro"/>
</dbReference>
<dbReference type="Gene3D" id="2.60.40.10">
    <property type="entry name" value="Immunoglobulins"/>
    <property type="match status" value="1"/>
</dbReference>
<evidence type="ECO:0000256" key="7">
    <source>
        <dbReference type="ARBA" id="ARBA00022833"/>
    </source>
</evidence>
<dbReference type="SUPFAM" id="SSF53187">
    <property type="entry name" value="Zn-dependent exopeptidases"/>
    <property type="match status" value="1"/>
</dbReference>
<feature type="signal peptide" evidence="8">
    <location>
        <begin position="1"/>
        <end position="37"/>
    </location>
</feature>
<evidence type="ECO:0000313" key="11">
    <source>
        <dbReference type="EMBL" id="QNP39482.1"/>
    </source>
</evidence>
<dbReference type="AlphaFoldDB" id="A0A7H0FTW6"/>
<dbReference type="Pfam" id="PF01483">
    <property type="entry name" value="P_proprotein"/>
    <property type="match status" value="1"/>
</dbReference>
<evidence type="ECO:0000256" key="6">
    <source>
        <dbReference type="ARBA" id="ARBA00022801"/>
    </source>
</evidence>
<dbReference type="InterPro" id="IPR007484">
    <property type="entry name" value="Peptidase_M28"/>
</dbReference>
<dbReference type="Pfam" id="PF04151">
    <property type="entry name" value="PPC"/>
    <property type="match status" value="1"/>
</dbReference>
<evidence type="ECO:0000256" key="1">
    <source>
        <dbReference type="ARBA" id="ARBA00001913"/>
    </source>
</evidence>
<dbReference type="SUPFAM" id="SSF49785">
    <property type="entry name" value="Galactose-binding domain-like"/>
    <property type="match status" value="1"/>
</dbReference>
<dbReference type="PANTHER" id="PTHR12147:SF56">
    <property type="entry name" value="AMINOPEPTIDASE YDR415C-RELATED"/>
    <property type="match status" value="1"/>
</dbReference>
<evidence type="ECO:0000256" key="5">
    <source>
        <dbReference type="ARBA" id="ARBA00022729"/>
    </source>
</evidence>
<evidence type="ECO:0000256" key="2">
    <source>
        <dbReference type="ARBA" id="ARBA00022438"/>
    </source>
</evidence>
<evidence type="ECO:0000259" key="10">
    <source>
        <dbReference type="PROSITE" id="PS51829"/>
    </source>
</evidence>
<dbReference type="SUPFAM" id="SSF49299">
    <property type="entry name" value="PKD domain"/>
    <property type="match status" value="1"/>
</dbReference>
<dbReference type="PANTHER" id="PTHR12147">
    <property type="entry name" value="METALLOPEPTIDASE M28 FAMILY MEMBER"/>
    <property type="match status" value="1"/>
</dbReference>
<feature type="domain" description="PKD" evidence="9">
    <location>
        <begin position="445"/>
        <end position="532"/>
    </location>
</feature>
<gene>
    <name evidence="11" type="ORF">H8B22_08010</name>
</gene>
<dbReference type="Gene3D" id="3.40.630.10">
    <property type="entry name" value="Zn peptidases"/>
    <property type="match status" value="1"/>
</dbReference>
<evidence type="ECO:0000256" key="4">
    <source>
        <dbReference type="ARBA" id="ARBA00022723"/>
    </source>
</evidence>
<dbReference type="InterPro" id="IPR045175">
    <property type="entry name" value="M28_fam"/>
</dbReference>
<dbReference type="InterPro" id="IPR000601">
    <property type="entry name" value="PKD_dom"/>
</dbReference>
<dbReference type="Proteomes" id="UP000516018">
    <property type="component" value="Chromosome"/>
</dbReference>
<dbReference type="Pfam" id="PF18911">
    <property type="entry name" value="PKD_4"/>
    <property type="match status" value="1"/>
</dbReference>
<dbReference type="GO" id="GO:0004252">
    <property type="term" value="F:serine-type endopeptidase activity"/>
    <property type="evidence" value="ECO:0007669"/>
    <property type="project" value="InterPro"/>
</dbReference>
<evidence type="ECO:0000313" key="12">
    <source>
        <dbReference type="Proteomes" id="UP000516018"/>
    </source>
</evidence>
<evidence type="ECO:0000256" key="3">
    <source>
        <dbReference type="ARBA" id="ARBA00022670"/>
    </source>
</evidence>
<evidence type="ECO:0000259" key="9">
    <source>
        <dbReference type="PROSITE" id="PS50093"/>
    </source>
</evidence>
<dbReference type="CDD" id="cd00146">
    <property type="entry name" value="PKD"/>
    <property type="match status" value="1"/>
</dbReference>
<keyword evidence="4" id="KW-0479">Metal-binding</keyword>
<accession>A0A7H0FTW6</accession>
<evidence type="ECO:0000256" key="8">
    <source>
        <dbReference type="SAM" id="SignalP"/>
    </source>
</evidence>
<protein>
    <submittedName>
        <fullName evidence="11">M20/M25/M40 family metallo-hydrolase</fullName>
    </submittedName>
</protein>
<dbReference type="InterPro" id="IPR035986">
    <property type="entry name" value="PKD_dom_sf"/>
</dbReference>
<keyword evidence="5 8" id="KW-0732">Signal</keyword>
<dbReference type="Gene3D" id="2.60.120.260">
    <property type="entry name" value="Galactose-binding domain-like"/>
    <property type="match status" value="1"/>
</dbReference>
<dbReference type="Gene3D" id="2.60.120.380">
    <property type="match status" value="1"/>
</dbReference>
<keyword evidence="6 11" id="KW-0378">Hydrolase</keyword>
<dbReference type="PROSITE" id="PS50093">
    <property type="entry name" value="PKD"/>
    <property type="match status" value="1"/>
</dbReference>
<feature type="domain" description="P/Homo B" evidence="10">
    <location>
        <begin position="633"/>
        <end position="748"/>
    </location>
</feature>
<dbReference type="KEGG" id="lsx:H8B22_08010"/>
<dbReference type="Pfam" id="PF04389">
    <property type="entry name" value="Peptidase_M28"/>
    <property type="match status" value="1"/>
</dbReference>
<keyword evidence="2" id="KW-0031">Aminopeptidase</keyword>
<proteinExistence type="predicted"/>
<feature type="chain" id="PRO_5028809943" evidence="8">
    <location>
        <begin position="38"/>
        <end position="748"/>
    </location>
</feature>
<dbReference type="FunFam" id="2.60.120.260:FF:000149">
    <property type="entry name" value="Leupeptin-inactivating enzyme 1"/>
    <property type="match status" value="1"/>
</dbReference>